<evidence type="ECO:0000259" key="3">
    <source>
        <dbReference type="Pfam" id="PF01478"/>
    </source>
</evidence>
<gene>
    <name evidence="4" type="ORF">D5F51_18335</name>
</gene>
<sequence>MSEPVCVLTLLGPWPLLLPLFCLALLIFRRDSVQVARVMADYGHPASPAPEVTAVKRHIWLHAAALSVMLMLSSLSRPYTLMTAGLFVLFVFRMSLIDALTGWLPREFTWPFLLAGLCVAAGYHDLLSHAIASLSLLSFGLLVRKLGEHFAQREVLGLGDVWLAAGLGAWFGSPVSLLSLMGGLVGFTLWYAGSHEGGPMGPWLGYSALLTMALNVSDPLLMW</sequence>
<comment type="similarity">
    <text evidence="1">Belongs to the peptidase A24 family.</text>
</comment>
<dbReference type="Pfam" id="PF01478">
    <property type="entry name" value="Peptidase_A24"/>
    <property type="match status" value="1"/>
</dbReference>
<evidence type="ECO:0000313" key="4">
    <source>
        <dbReference type="EMBL" id="QAX80318.1"/>
    </source>
</evidence>
<keyword evidence="2" id="KW-1133">Transmembrane helix</keyword>
<accession>A0ABX5R476</accession>
<dbReference type="InterPro" id="IPR050882">
    <property type="entry name" value="Prepilin_peptidase/N-MTase"/>
</dbReference>
<feature type="transmembrane region" description="Helical" evidence="2">
    <location>
        <begin position="79"/>
        <end position="104"/>
    </location>
</feature>
<organism evidence="4 5">
    <name type="scientific">Yersinia hibernica</name>
    <dbReference type="NCBI Taxonomy" id="2339259"/>
    <lineage>
        <taxon>Bacteria</taxon>
        <taxon>Pseudomonadati</taxon>
        <taxon>Pseudomonadota</taxon>
        <taxon>Gammaproteobacteria</taxon>
        <taxon>Enterobacterales</taxon>
        <taxon>Yersiniaceae</taxon>
        <taxon>Yersinia</taxon>
    </lineage>
</organism>
<feature type="transmembrane region" description="Helical" evidence="2">
    <location>
        <begin position="110"/>
        <end position="143"/>
    </location>
</feature>
<feature type="transmembrane region" description="Helical" evidence="2">
    <location>
        <begin position="12"/>
        <end position="28"/>
    </location>
</feature>
<reference evidence="5" key="1">
    <citation type="submission" date="2018-09" db="EMBL/GenBank/DDBJ databases">
        <title>Yersinia hibernicus sp. nov.</title>
        <authorList>
            <person name="Nguyen S.V."/>
            <person name="Mundanda D.M."/>
            <person name="Anes J."/>
            <person name="Fanning S."/>
        </authorList>
    </citation>
    <scope>NUCLEOTIDE SEQUENCE [LARGE SCALE GENOMIC DNA]</scope>
    <source>
        <strain evidence="5">CFS1934</strain>
    </source>
</reference>
<keyword evidence="2" id="KW-0472">Membrane</keyword>
<feature type="domain" description="Prepilin type IV endopeptidase peptidase" evidence="3">
    <location>
        <begin position="86"/>
        <end position="183"/>
    </location>
</feature>
<dbReference type="PANTHER" id="PTHR30487">
    <property type="entry name" value="TYPE 4 PREPILIN-LIKE PROTEINS LEADER PEPTIDE-PROCESSING ENZYME"/>
    <property type="match status" value="1"/>
</dbReference>
<evidence type="ECO:0000256" key="1">
    <source>
        <dbReference type="ARBA" id="ARBA00005801"/>
    </source>
</evidence>
<proteinExistence type="inferred from homology"/>
<dbReference type="RefSeq" id="WP_129198270.1">
    <property type="nucleotide sequence ID" value="NZ_CP032487.1"/>
</dbReference>
<dbReference type="InterPro" id="IPR000045">
    <property type="entry name" value="Prepilin_IV_endopep_pep"/>
</dbReference>
<keyword evidence="5" id="KW-1185">Reference proteome</keyword>
<keyword evidence="2" id="KW-0812">Transmembrane</keyword>
<dbReference type="Proteomes" id="UP000288804">
    <property type="component" value="Chromosome"/>
</dbReference>
<feature type="transmembrane region" description="Helical" evidence="2">
    <location>
        <begin position="163"/>
        <end position="191"/>
    </location>
</feature>
<name>A0ABX5R476_9GAMM</name>
<dbReference type="Gene3D" id="1.20.120.1220">
    <property type="match status" value="1"/>
</dbReference>
<dbReference type="PANTHER" id="PTHR30487:SF0">
    <property type="entry name" value="PREPILIN LEADER PEPTIDASE_N-METHYLTRANSFERASE-RELATED"/>
    <property type="match status" value="1"/>
</dbReference>
<protein>
    <submittedName>
        <fullName evidence="4">Prepilin peptidase</fullName>
    </submittedName>
</protein>
<evidence type="ECO:0000313" key="5">
    <source>
        <dbReference type="Proteomes" id="UP000288804"/>
    </source>
</evidence>
<evidence type="ECO:0000256" key="2">
    <source>
        <dbReference type="SAM" id="Phobius"/>
    </source>
</evidence>
<dbReference type="EMBL" id="CP032487">
    <property type="protein sequence ID" value="QAX80318.1"/>
    <property type="molecule type" value="Genomic_DNA"/>
</dbReference>